<comment type="caution">
    <text evidence="1">The sequence shown here is derived from an EMBL/GenBank/DDBJ whole genome shotgun (WGS) entry which is preliminary data.</text>
</comment>
<dbReference type="STRING" id="497964.CfE428DRAFT_3204"/>
<evidence type="ECO:0000313" key="2">
    <source>
        <dbReference type="Proteomes" id="UP000005824"/>
    </source>
</evidence>
<evidence type="ECO:0008006" key="3">
    <source>
        <dbReference type="Google" id="ProtNLM"/>
    </source>
</evidence>
<dbReference type="AlphaFoldDB" id="B4D2R6"/>
<name>B4D2R6_9BACT</name>
<dbReference type="InParanoid" id="B4D2R6"/>
<protein>
    <recommendedName>
        <fullName evidence="3">Toprim domain-containing protein</fullName>
    </recommendedName>
</protein>
<reference evidence="1 2" key="1">
    <citation type="journal article" date="2011" name="J. Bacteriol.">
        <title>Genome sequence of Chthoniobacter flavus Ellin428, an aerobic heterotrophic soil bacterium.</title>
        <authorList>
            <person name="Kant R."/>
            <person name="van Passel M.W."/>
            <person name="Palva A."/>
            <person name="Lucas S."/>
            <person name="Lapidus A."/>
            <person name="Glavina Del Rio T."/>
            <person name="Dalin E."/>
            <person name="Tice H."/>
            <person name="Bruce D."/>
            <person name="Goodwin L."/>
            <person name="Pitluck S."/>
            <person name="Larimer F.W."/>
            <person name="Land M.L."/>
            <person name="Hauser L."/>
            <person name="Sangwan P."/>
            <person name="de Vos W.M."/>
            <person name="Janssen P.H."/>
            <person name="Smidt H."/>
        </authorList>
    </citation>
    <scope>NUCLEOTIDE SEQUENCE [LARGE SCALE GENOMIC DNA]</scope>
    <source>
        <strain evidence="1 2">Ellin428</strain>
    </source>
</reference>
<dbReference type="CDD" id="cd00188">
    <property type="entry name" value="TOPRIM"/>
    <property type="match status" value="1"/>
</dbReference>
<dbReference type="EMBL" id="ABVL01000009">
    <property type="protein sequence ID" value="EDY19027.1"/>
    <property type="molecule type" value="Genomic_DNA"/>
</dbReference>
<evidence type="ECO:0000313" key="1">
    <source>
        <dbReference type="EMBL" id="EDY19027.1"/>
    </source>
</evidence>
<dbReference type="Gene3D" id="3.40.1360.10">
    <property type="match status" value="1"/>
</dbReference>
<accession>B4D2R6</accession>
<dbReference type="SUPFAM" id="SSF56731">
    <property type="entry name" value="DNA primase core"/>
    <property type="match status" value="1"/>
</dbReference>
<dbReference type="Proteomes" id="UP000005824">
    <property type="component" value="Unassembled WGS sequence"/>
</dbReference>
<proteinExistence type="predicted"/>
<gene>
    <name evidence="1" type="ORF">CfE428DRAFT_3204</name>
</gene>
<organism evidence="1 2">
    <name type="scientific">Chthoniobacter flavus Ellin428</name>
    <dbReference type="NCBI Taxonomy" id="497964"/>
    <lineage>
        <taxon>Bacteria</taxon>
        <taxon>Pseudomonadati</taxon>
        <taxon>Verrucomicrobiota</taxon>
        <taxon>Spartobacteria</taxon>
        <taxon>Chthoniobacterales</taxon>
        <taxon>Chthoniobacteraceae</taxon>
        <taxon>Chthoniobacter</taxon>
    </lineage>
</organism>
<sequence length="239" mass="26031">MRVESPRPLKNGGWFHSFDGEAPMLPPPLPKPQPPPPDMGVIMQRYWKAAHPGLEQEAELLGVSAQSLRWLGAAYAEERKALAIPMYDGTSYNAAHPIGIRLRSRDGRKFAVTGSKAGVFYPYGAYHAIVPNQRLLICEGPSDSAAALDLGFFPVGRASCRGGTEIILNIIGQLWPDEVIVVTDNDGPGVGGARALLEVIPRPAKLFVPPTKDLRGFLRAGGSHELLDSMVKNLLWYKK</sequence>
<keyword evidence="2" id="KW-1185">Reference proteome</keyword>